<keyword evidence="1" id="KW-0732">Signal</keyword>
<dbReference type="AlphaFoldDB" id="U1HN25"/>
<dbReference type="RefSeq" id="XP_007802662.1">
    <property type="nucleotide sequence ID" value="XM_007804471.1"/>
</dbReference>
<dbReference type="Proteomes" id="UP000019373">
    <property type="component" value="Unassembled WGS sequence"/>
</dbReference>
<sequence length="408" mass="43176">MRFSNTTALAFALVGFVFADMGVSPASVSKDADPDRHHTRDPTKPDVVLLIDVTGSMGGSIENIKTNLVNVISDVSRVQPNAQFAVASFGDFGNPNRFHVEQALTSDLLALQNAVNSLTANLGGDDPEDWINALFQLSTGAVTFREGSSRIIVLISDEPSHEPSNGHTLDGDTIVALKEKAIRVIGVNVGAQRLDQLGRATKVTTATGGVIIDSTVDKVTLAIVTGLKNLDVTIKPDIVSCDVGLTVEFAPTEINVTSGTVATFHETARWPTTPPKTPPFNASVVVAVNQIGCFTCDPHSGKNMCHPTTSCAPTPYGTMCLTRPGYKADGTDDNNVKVQWRMKWPVHGHEHRVAVVPGTSADTLCDPKNTGPDVCKEVKVADCKAAAAAPEGARLDVTDQKIMGGGEL</sequence>
<dbReference type="InterPro" id="IPR052969">
    <property type="entry name" value="Thr-specific_kinase-like"/>
</dbReference>
<dbReference type="Gene3D" id="3.40.50.410">
    <property type="entry name" value="von Willebrand factor, type A domain"/>
    <property type="match status" value="1"/>
</dbReference>
<dbReference type="HOGENOM" id="CLU_674438_0_0_1"/>
<accession>U1HN25</accession>
<dbReference type="eggNOG" id="ENOG502S5MR">
    <property type="taxonomic scope" value="Eukaryota"/>
</dbReference>
<dbReference type="PROSITE" id="PS50234">
    <property type="entry name" value="VWFA"/>
    <property type="match status" value="1"/>
</dbReference>
<gene>
    <name evidence="3" type="ORF">EPUS_05612</name>
</gene>
<dbReference type="InterPro" id="IPR002035">
    <property type="entry name" value="VWF_A"/>
</dbReference>
<dbReference type="PANTHER" id="PTHR47763">
    <property type="entry name" value="ALPHA-PROTEIN KINASE VWKA"/>
    <property type="match status" value="1"/>
</dbReference>
<evidence type="ECO:0000259" key="2">
    <source>
        <dbReference type="PROSITE" id="PS50234"/>
    </source>
</evidence>
<feature type="domain" description="VWFA" evidence="2">
    <location>
        <begin position="46"/>
        <end position="190"/>
    </location>
</feature>
<reference evidence="4" key="1">
    <citation type="journal article" date="2014" name="BMC Genomics">
        <title>Genome characteristics reveal the impact of lichenization on lichen-forming fungus Endocarpon pusillum Hedwig (Verrucariales, Ascomycota).</title>
        <authorList>
            <person name="Wang Y.-Y."/>
            <person name="Liu B."/>
            <person name="Zhang X.-Y."/>
            <person name="Zhou Q.-M."/>
            <person name="Zhang T."/>
            <person name="Li H."/>
            <person name="Yu Y.-F."/>
            <person name="Zhang X.-L."/>
            <person name="Hao X.-Y."/>
            <person name="Wang M."/>
            <person name="Wang L."/>
            <person name="Wei J.-C."/>
        </authorList>
    </citation>
    <scope>NUCLEOTIDE SEQUENCE [LARGE SCALE GENOMIC DNA]</scope>
    <source>
        <strain evidence="4">Z07020 / HMAS-L-300199</strain>
    </source>
</reference>
<dbReference type="EMBL" id="KE721194">
    <property type="protein sequence ID" value="ERF71740.1"/>
    <property type="molecule type" value="Genomic_DNA"/>
</dbReference>
<evidence type="ECO:0000313" key="3">
    <source>
        <dbReference type="EMBL" id="ERF71740.1"/>
    </source>
</evidence>
<organism evidence="3 4">
    <name type="scientific">Endocarpon pusillum (strain Z07020 / HMAS-L-300199)</name>
    <name type="common">Lichen-forming fungus</name>
    <dbReference type="NCBI Taxonomy" id="1263415"/>
    <lineage>
        <taxon>Eukaryota</taxon>
        <taxon>Fungi</taxon>
        <taxon>Dikarya</taxon>
        <taxon>Ascomycota</taxon>
        <taxon>Pezizomycotina</taxon>
        <taxon>Eurotiomycetes</taxon>
        <taxon>Chaetothyriomycetidae</taxon>
        <taxon>Verrucariales</taxon>
        <taxon>Verrucariaceae</taxon>
        <taxon>Endocarpon</taxon>
    </lineage>
</organism>
<keyword evidence="4" id="KW-1185">Reference proteome</keyword>
<evidence type="ECO:0000313" key="4">
    <source>
        <dbReference type="Proteomes" id="UP000019373"/>
    </source>
</evidence>
<dbReference type="SUPFAM" id="SSF53300">
    <property type="entry name" value="vWA-like"/>
    <property type="match status" value="1"/>
</dbReference>
<name>U1HN25_ENDPU</name>
<feature type="signal peptide" evidence="1">
    <location>
        <begin position="1"/>
        <end position="19"/>
    </location>
</feature>
<dbReference type="OrthoDB" id="4540410at2759"/>
<feature type="chain" id="PRO_5004613602" description="VWFA domain-containing protein" evidence="1">
    <location>
        <begin position="20"/>
        <end position="408"/>
    </location>
</feature>
<dbReference type="SMART" id="SM00327">
    <property type="entry name" value="VWA"/>
    <property type="match status" value="1"/>
</dbReference>
<proteinExistence type="predicted"/>
<dbReference type="InterPro" id="IPR036465">
    <property type="entry name" value="vWFA_dom_sf"/>
</dbReference>
<dbReference type="GeneID" id="19240560"/>
<dbReference type="CDD" id="cd00198">
    <property type="entry name" value="vWFA"/>
    <property type="match status" value="1"/>
</dbReference>
<evidence type="ECO:0000256" key="1">
    <source>
        <dbReference type="SAM" id="SignalP"/>
    </source>
</evidence>
<dbReference type="Pfam" id="PF00092">
    <property type="entry name" value="VWA"/>
    <property type="match status" value="1"/>
</dbReference>
<protein>
    <recommendedName>
        <fullName evidence="2">VWFA domain-containing protein</fullName>
    </recommendedName>
</protein>